<sequence>MGKIDFLAYNKPIIEEFRANNGVVGGDYEGKPLALITTKGAKSGKDRVSPVSYINDGDRVVIAATNAGLDYHPQWFNNLQANPVLTVEVLGERYEARATELEGEERTRLWADLVASNKLLGRYESKTTRRIPVLVLERTVTSERRTA</sequence>
<dbReference type="GO" id="GO:0016491">
    <property type="term" value="F:oxidoreductase activity"/>
    <property type="evidence" value="ECO:0007669"/>
    <property type="project" value="InterPro"/>
</dbReference>
<dbReference type="Pfam" id="PF04075">
    <property type="entry name" value="F420H2_quin_red"/>
    <property type="match status" value="1"/>
</dbReference>
<evidence type="ECO:0008006" key="5">
    <source>
        <dbReference type="Google" id="ProtNLM"/>
    </source>
</evidence>
<dbReference type="Proteomes" id="UP000185696">
    <property type="component" value="Unassembled WGS sequence"/>
</dbReference>
<dbReference type="PANTHER" id="PTHR39428">
    <property type="entry name" value="F420H(2)-DEPENDENT QUINONE REDUCTASE RV1261C"/>
    <property type="match status" value="1"/>
</dbReference>
<dbReference type="GO" id="GO:0005886">
    <property type="term" value="C:plasma membrane"/>
    <property type="evidence" value="ECO:0007669"/>
    <property type="project" value="TreeGrafter"/>
</dbReference>
<accession>A0A7Z0WTH6</accession>
<protein>
    <recommendedName>
        <fullName evidence="5">Deazaflavin-dependent oxidoreductase (Nitroreductase family)</fullName>
    </recommendedName>
</protein>
<dbReference type="RefSeq" id="WP_075131858.1">
    <property type="nucleotide sequence ID" value="NZ_MSIF01000002.1"/>
</dbReference>
<evidence type="ECO:0000256" key="2">
    <source>
        <dbReference type="ARBA" id="ARBA00049106"/>
    </source>
</evidence>
<organism evidence="3 4">
    <name type="scientific">Actinophytocola xinjiangensis</name>
    <dbReference type="NCBI Taxonomy" id="485602"/>
    <lineage>
        <taxon>Bacteria</taxon>
        <taxon>Bacillati</taxon>
        <taxon>Actinomycetota</taxon>
        <taxon>Actinomycetes</taxon>
        <taxon>Pseudonocardiales</taxon>
        <taxon>Pseudonocardiaceae</taxon>
    </lineage>
</organism>
<comment type="catalytic activity">
    <reaction evidence="2">
        <text>oxidized coenzyme F420-(gamma-L-Glu)(n) + a quinol + H(+) = reduced coenzyme F420-(gamma-L-Glu)(n) + a quinone</text>
        <dbReference type="Rhea" id="RHEA:39663"/>
        <dbReference type="Rhea" id="RHEA-COMP:12939"/>
        <dbReference type="Rhea" id="RHEA-COMP:14378"/>
        <dbReference type="ChEBI" id="CHEBI:15378"/>
        <dbReference type="ChEBI" id="CHEBI:24646"/>
        <dbReference type="ChEBI" id="CHEBI:132124"/>
        <dbReference type="ChEBI" id="CHEBI:133980"/>
        <dbReference type="ChEBI" id="CHEBI:139511"/>
    </reaction>
</comment>
<proteinExistence type="inferred from homology"/>
<name>A0A7Z0WTH6_9PSEU</name>
<dbReference type="AlphaFoldDB" id="A0A7Z0WTH6"/>
<comment type="similarity">
    <text evidence="1">Belongs to the F420H(2)-dependent quinone reductase family.</text>
</comment>
<dbReference type="NCBIfam" id="TIGR00026">
    <property type="entry name" value="hi_GC_TIGR00026"/>
    <property type="match status" value="1"/>
</dbReference>
<dbReference type="Gene3D" id="2.30.110.10">
    <property type="entry name" value="Electron Transport, Fmn-binding Protein, Chain A"/>
    <property type="match status" value="1"/>
</dbReference>
<dbReference type="InterPro" id="IPR012349">
    <property type="entry name" value="Split_barrel_FMN-bd"/>
</dbReference>
<gene>
    <name evidence="3" type="ORF">BLA60_06775</name>
</gene>
<dbReference type="EMBL" id="MSIF01000002">
    <property type="protein sequence ID" value="OLF12949.1"/>
    <property type="molecule type" value="Genomic_DNA"/>
</dbReference>
<reference evidence="3 4" key="1">
    <citation type="submission" date="2016-12" db="EMBL/GenBank/DDBJ databases">
        <title>The draft genome sequence of Actinophytocola xinjiangensis.</title>
        <authorList>
            <person name="Wang W."/>
            <person name="Yuan L."/>
        </authorList>
    </citation>
    <scope>NUCLEOTIDE SEQUENCE [LARGE SCALE GENOMIC DNA]</scope>
    <source>
        <strain evidence="3 4">CGMCC 4.4663</strain>
    </source>
</reference>
<evidence type="ECO:0000313" key="3">
    <source>
        <dbReference type="EMBL" id="OLF12949.1"/>
    </source>
</evidence>
<dbReference type="GO" id="GO:0070967">
    <property type="term" value="F:coenzyme F420 binding"/>
    <property type="evidence" value="ECO:0007669"/>
    <property type="project" value="TreeGrafter"/>
</dbReference>
<evidence type="ECO:0000313" key="4">
    <source>
        <dbReference type="Proteomes" id="UP000185696"/>
    </source>
</evidence>
<dbReference type="SUPFAM" id="SSF50475">
    <property type="entry name" value="FMN-binding split barrel"/>
    <property type="match status" value="1"/>
</dbReference>
<dbReference type="OrthoDB" id="8225825at2"/>
<dbReference type="PANTHER" id="PTHR39428:SF1">
    <property type="entry name" value="F420H(2)-DEPENDENT QUINONE REDUCTASE RV1261C"/>
    <property type="match status" value="1"/>
</dbReference>
<evidence type="ECO:0000256" key="1">
    <source>
        <dbReference type="ARBA" id="ARBA00008710"/>
    </source>
</evidence>
<dbReference type="InterPro" id="IPR004378">
    <property type="entry name" value="F420H2_quin_Rdtase"/>
</dbReference>
<keyword evidence="4" id="KW-1185">Reference proteome</keyword>
<comment type="caution">
    <text evidence="3">The sequence shown here is derived from an EMBL/GenBank/DDBJ whole genome shotgun (WGS) entry which is preliminary data.</text>
</comment>